<evidence type="ECO:0000256" key="3">
    <source>
        <dbReference type="PROSITE-ProRule" id="PRU00023"/>
    </source>
</evidence>
<feature type="region of interest" description="Disordered" evidence="4">
    <location>
        <begin position="1738"/>
        <end position="1765"/>
    </location>
</feature>
<feature type="repeat" description="ANK" evidence="3">
    <location>
        <begin position="162"/>
        <end position="194"/>
    </location>
</feature>
<feature type="compositionally biased region" description="Basic and acidic residues" evidence="4">
    <location>
        <begin position="2098"/>
        <end position="2114"/>
    </location>
</feature>
<feature type="compositionally biased region" description="Low complexity" evidence="4">
    <location>
        <begin position="2467"/>
        <end position="2483"/>
    </location>
</feature>
<dbReference type="EMBL" id="CAJFCJ010000017">
    <property type="protein sequence ID" value="CAD5122495.1"/>
    <property type="molecule type" value="Genomic_DNA"/>
</dbReference>
<dbReference type="CDD" id="cd01670">
    <property type="entry name" value="Death"/>
    <property type="match status" value="1"/>
</dbReference>
<feature type="region of interest" description="Disordered" evidence="4">
    <location>
        <begin position="1047"/>
        <end position="1074"/>
    </location>
</feature>
<dbReference type="Gene3D" id="1.10.533.10">
    <property type="entry name" value="Death Domain, Fas"/>
    <property type="match status" value="1"/>
</dbReference>
<feature type="compositionally biased region" description="Polar residues" evidence="4">
    <location>
        <begin position="2025"/>
        <end position="2043"/>
    </location>
</feature>
<dbReference type="InterPro" id="IPR036770">
    <property type="entry name" value="Ankyrin_rpt-contain_sf"/>
</dbReference>
<feature type="compositionally biased region" description="Polar residues" evidence="4">
    <location>
        <begin position="3336"/>
        <end position="3346"/>
    </location>
</feature>
<dbReference type="OrthoDB" id="341259at2759"/>
<feature type="compositionally biased region" description="Basic and acidic residues" evidence="4">
    <location>
        <begin position="2457"/>
        <end position="2466"/>
    </location>
</feature>
<feature type="compositionally biased region" description="Low complexity" evidence="4">
    <location>
        <begin position="2319"/>
        <end position="2332"/>
    </location>
</feature>
<feature type="compositionally biased region" description="Polar residues" evidence="4">
    <location>
        <begin position="3209"/>
        <end position="3239"/>
    </location>
</feature>
<accession>A0A7I8W1S9</accession>
<feature type="compositionally biased region" description="Polar residues" evidence="4">
    <location>
        <begin position="463"/>
        <end position="479"/>
    </location>
</feature>
<proteinExistence type="predicted"/>
<feature type="compositionally biased region" description="Basic and acidic residues" evidence="4">
    <location>
        <begin position="523"/>
        <end position="549"/>
    </location>
</feature>
<feature type="compositionally biased region" description="Polar residues" evidence="4">
    <location>
        <begin position="2484"/>
        <end position="2499"/>
    </location>
</feature>
<feature type="region of interest" description="Disordered" evidence="4">
    <location>
        <begin position="2729"/>
        <end position="2767"/>
    </location>
</feature>
<reference evidence="5 6" key="1">
    <citation type="submission" date="2020-08" db="EMBL/GenBank/DDBJ databases">
        <authorList>
            <person name="Hejnol A."/>
        </authorList>
    </citation>
    <scope>NUCLEOTIDE SEQUENCE [LARGE SCALE GENOMIC DNA]</scope>
</reference>
<feature type="region of interest" description="Disordered" evidence="4">
    <location>
        <begin position="574"/>
        <end position="598"/>
    </location>
</feature>
<feature type="repeat" description="ANK" evidence="3">
    <location>
        <begin position="96"/>
        <end position="128"/>
    </location>
</feature>
<feature type="compositionally biased region" description="Basic and acidic residues" evidence="4">
    <location>
        <begin position="2521"/>
        <end position="2536"/>
    </location>
</feature>
<dbReference type="PROSITE" id="PS50088">
    <property type="entry name" value="ANK_REPEAT"/>
    <property type="match status" value="5"/>
</dbReference>
<feature type="compositionally biased region" description="Basic and acidic residues" evidence="4">
    <location>
        <begin position="1989"/>
        <end position="2001"/>
    </location>
</feature>
<feature type="compositionally biased region" description="Polar residues" evidence="4">
    <location>
        <begin position="3247"/>
        <end position="3273"/>
    </location>
</feature>
<keyword evidence="6" id="KW-1185">Reference proteome</keyword>
<dbReference type="PROSITE" id="PS50297">
    <property type="entry name" value="ANK_REP_REGION"/>
    <property type="match status" value="3"/>
</dbReference>
<keyword evidence="1" id="KW-0677">Repeat</keyword>
<feature type="region of interest" description="Disordered" evidence="4">
    <location>
        <begin position="884"/>
        <end position="907"/>
    </location>
</feature>
<protein>
    <submittedName>
        <fullName evidence="5">DgyrCDS10919</fullName>
    </submittedName>
</protein>
<feature type="region of interest" description="Disordered" evidence="4">
    <location>
        <begin position="1594"/>
        <end position="1658"/>
    </location>
</feature>
<evidence type="ECO:0000313" key="6">
    <source>
        <dbReference type="Proteomes" id="UP000549394"/>
    </source>
</evidence>
<dbReference type="InterPro" id="IPR002110">
    <property type="entry name" value="Ankyrin_rpt"/>
</dbReference>
<feature type="repeat" description="ANK" evidence="3">
    <location>
        <begin position="313"/>
        <end position="345"/>
    </location>
</feature>
<comment type="caution">
    <text evidence="5">The sequence shown here is derived from an EMBL/GenBank/DDBJ whole genome shotgun (WGS) entry which is preliminary data.</text>
</comment>
<feature type="region of interest" description="Disordered" evidence="4">
    <location>
        <begin position="3209"/>
        <end position="3350"/>
    </location>
</feature>
<feature type="compositionally biased region" description="Low complexity" evidence="4">
    <location>
        <begin position="1834"/>
        <end position="1844"/>
    </location>
</feature>
<evidence type="ECO:0000256" key="1">
    <source>
        <dbReference type="ARBA" id="ARBA00022737"/>
    </source>
</evidence>
<feature type="compositionally biased region" description="Basic residues" evidence="4">
    <location>
        <begin position="2809"/>
        <end position="2823"/>
    </location>
</feature>
<feature type="compositionally biased region" description="Low complexity" evidence="4">
    <location>
        <begin position="3320"/>
        <end position="3330"/>
    </location>
</feature>
<feature type="compositionally biased region" description="Polar residues" evidence="4">
    <location>
        <begin position="1602"/>
        <end position="1619"/>
    </location>
</feature>
<dbReference type="Proteomes" id="UP000549394">
    <property type="component" value="Unassembled WGS sequence"/>
</dbReference>
<feature type="compositionally biased region" description="Basic and acidic residues" evidence="4">
    <location>
        <begin position="2044"/>
        <end position="2053"/>
    </location>
</feature>
<gene>
    <name evidence="5" type="ORF">DGYR_LOCUS10298</name>
</gene>
<feature type="compositionally biased region" description="Basic and acidic residues" evidence="4">
    <location>
        <begin position="3281"/>
        <end position="3298"/>
    </location>
</feature>
<sequence length="3664" mass="413870">MGVTTVIKDYGSDILEAIRENDLEKLKSIFEKELKSEHKIQKLVIADIKHRPTKKFACPLILASRQEDPRIMEYFLKKGVDPNYVHQTVYSSRRREKLTPLHISVDLGLYATVELLLLASANPNIGDHNRETPLHIAVKKPDRIMARMLLSRGADPQLTDSKQNAPLHTATLYGHLQLVRLLLHHNADVFQKGQDGAIAPYIAAREGHIHLLQLFSAREISCVNIKLPCFGDRREKTPLHITAENGHREAMKALIEQFNAAIDINDSHENTPLHCVVLNEWLPQKGMRDKDDFTACARILLKHRVAINDKNIHGETALHLAAANHYQRIVEILLALGANPFIENSKGQKPIDVTPRNDTVTQQLLKNAMHSRPRNPDLSNSMDTVRLQQILGEYSVAESETLPKELIYHSTHSPNSKRHLNKTHDTSAYMGTEAEHYNTSHYGSRPHNRMSNMTAGTSINSIFEQPQQNKPNKTSTMKSGPNDAKQRGGLDISRENATQTSNLQLHDASTGTGAAYEPLMTRSETRSERPQRSLNKQELDRRDAEDRKKRELEEELAKRQDRLILLMKEEEEEKQKIEEKLKRLEEEKEREKLRAEETLRRRRQEEEELRRLEEEERLRQQEEEIKRLEEEKAKRKQELERIKREEQRIRYEQEQQRLKLEQEDREREAAKEADKQREKKKKKEEVQKTRRLNAGITEQVEEQLKLQGYKPYVDSKGRVFLLDMNGKVVLDGEGRPMNLQITPPQQETVTIIQGVDIFDRPIFITHTGKLIATNANGQPIIDPSGKPVLASSQPLASTTIGYRPLLDQNGEQVFDADKKPLFLDANGLVILPSAGVYNGNDADSFYSADFTNASFRSFDTSITQSEEPNQQVSDAVLQTVKDYTGSTPKTPTPRYVSHPSTPPRTEAVTPLCKTKADDSIRVEDGSTSPDLTPNVSLRNAVQRPRAAARKHRPDEVWTVNNPSSKAGEHNNAWPQRLVSTDNRTPTGYVITRAVSSDSTASRRSIVSESSEAETVVEKQDNDVVQTVTKESSQLGFAEFIEVVSSSSSSTEDIKTDVGEDNQREPSGQGQRQHYLEQQYREKEEEKEEMLTLSENLGMRLEIKGSNDLPNISADDEVRLITSQVAKFSNEKSVISPVACSSPTEDMEVRELLSRSPRGKKRVIVTPESIHNLSSSSSSTAPISNISDIKARMHDRDIARREFFSVPPLNIESGGELSENEISRYSVFSDNPPTPPPIISQTVRAKSTSDLYVSPYARRAANRRLLLSTAVPKPYKSFGKVDVNTDALKEFVSIPRSEHGSTEIHKSQMDSISEVLGGEEFTFGLIIKPREDGSLIVKEENESISGAKSTPSLNFDEPRPNIPTMSLDTDFEKLLAEYKTNKGKPIQIKETKLTQRETFILAKSENIEAADQIKVKEQLAKQDEQIVSSESSRKLKERVNIASVRDKIGLYESHTAKEIQDIVTESESEAEFGEEGVLQTEEVKNKLEALGFKLTELEDGSPKRRRKIEVLREQTSVKVDRPHNIDETSISLKADPSERSYDLSSSEEYEPEIPQGVTLEGLNYLETSVDDPSSMVLKKSSSSLDKVEDVIPISRSPIRSSRHSVNSDLEGSTQKRSSSVPVLDESDDEVLIDNEPSLRDRSQSNPYILESKDDKNKSQHWYGTKNKDFVTDVDEILTVERSAGEILSIKMHTETDLDQASLNPVQRIDTPKETDLRHMETNIDDYEESKPNYLQREIQMQEKSKPQPQDSSQTAIKGHNQGLQGNTNVNIYEQFGQPHTQYSSTEAYAGIETNIDDFNEPQRVLSITEIDRNSNQLLEIQADKLTISETKDNSNKSTDNSSNSSLNIDERLDRLETNIDDIAQENIEPALRSENKVKGENLQPILESGFVHETNLDDMPSSKITVSEQQTEKIAEGLGLVMTNIDEYSEEPRSGKRAVQKLSEQPIGHHPQETNIDNWQSNSSRPEDDSSNLQPKSHIETDIDDLSTVFDKEPRSGRRHDPPVSSMPIDESAQKHMETNIDDFPTNISSSSELSQNVPRAQQRVSHEDTEKNKGFGQLPEELLKEPKSGRTPDKIKEPDTRTKVLEETNIDNLPINENKPKATESDYHEEEQRKPFLMTDIDDPTMVFSREPRSGRNPELYAGEAEQQNVKTHTVETDIDNAPIEMVVSETKPVSGDVKKPLIDDRASEMKKIGFETNIDDFEENRLLKDEQAAQDSPLRPDTRTSHLETNIDDIPKYQSDAVEKDQTFPKTAQNNPILATSVAAAVGGIAYQSAAEPCTETNLDDEIQLISKSGETSEEDEKELDKRIEVAPIEPDQSSSDSSSSSSVSSDGEVEYKLNDFSEEPGSKRPRNLKLSIVEEESDDEVNSSEELNIPAPEQIMRPTSKNKRKRAPLSPLSPPLPNCPPPPDQQRSSFYIVPDSPKSTVPGRPKSIIAQSPMSPTIYEAEEPSESIENIPRKIDDRRALPLQSSSPASESPPSLQRNAIPSQISPIGQKTGSPKRRPRDPPPLPPQAISSPTKLEKEQLVELFPRESDSTFAMQSEEPLLQTGQIHEQYPPTEGFSKPKEYESKTIYSDSARPESLIEPPIMPPSPTEDQQWQLEQLRRAKEESTNQTPPKPTGEARKPVPLTFVRGVYRPTEVKFVPGQINPKSDTSPAADEVYDLPIRSPRAYVESDSHVVSALWSSAINTNPETVYAKKSEPQDKKTYEQFAQEDTDIMKTNERKGFFKGFPSLTRKSKAKSDDEGIVTRGSKTDEEILSDTDREKSWDASKMAAFFKGRKRSKSKDRESETFDDTEQSFGPDDSPKKKSIFKFPSLRKKKDSKSEAQDVPISPDGQPYGIEKTVMGSSVERSDTVKEAKRKAGFLSFLKRRSSDVVSPEREVKNFINERGQFVNERGILIDDRGRMINNRGQLINDQGQLINDQGQLINDQGQLIDEYGRLKTDQGHQFENYERFTNNQGYQRNSRSRLIDNRGRLVNEKGQLINEIGQIIDEKGNIIDPRIPETEPHHRDRGQLFNEKGQLVDSFGRLINEQGQLIDGFGRPVDERGHLINNRGQLIDHNGRLINEKGQLINKLGQLINEKGQLVNEKGFLVDEQGRMINNRGQLINERGQFVNEKGQLLNDYGQPVNDKGQLIDAYGEVLPVVTLLSDEDLKSTSPKLRVRETDIDSDLPTSNISERPLSKDDNEQITAEKETPASLYHKMLANSWSNTKPDPTQVRQMPKQTRGSTASNQSSRLSENEPGMNRNSDSLYDESQPSGIYRQNSGNQSGKSILRHHGRYEDGDIGMRSRPNRFESEGEADTEGFDESRGDLDPINSLPRRPLMPRRMGFPEKQPSTPHTNDTTPPVYIGDENQKPAEIDYTKFGLAAKLFADRIGPPPPIEKSKTMYMTMVNDIPEDVRLNRQSTSSEVFIPARSRIPAEVLNAPKVELPEPDDNKLTPQWVIVRGRAVRRRKKKTRRGKTKIVTELDLAGRRIFFKVGSNWQDLAYSLFAQRQPEASTRRMIQEIRMKWSGYLPNQVQQMMRRWWKDRGQYATIEALKVGLDASKIPYLMEQFEHDTGTTTCTDTETDGEELALSEMSDVDEDVNRLIQEYEVKSLNSSFESGDFNLSVDNLLRPSSRHQSRNSSFFDESIITEGGTRISKPHFAIDKPQSAEYRHESTV</sequence>
<feature type="compositionally biased region" description="Basic and acidic residues" evidence="4">
    <location>
        <begin position="484"/>
        <end position="494"/>
    </location>
</feature>
<feature type="region of interest" description="Disordered" evidence="4">
    <location>
        <begin position="660"/>
        <end position="687"/>
    </location>
</feature>
<feature type="repeat" description="ANK" evidence="3">
    <location>
        <begin position="234"/>
        <end position="267"/>
    </location>
</feature>
<dbReference type="Pfam" id="PF12796">
    <property type="entry name" value="Ank_2"/>
    <property type="match status" value="2"/>
</dbReference>
<name>A0A7I8W1S9_9ANNE</name>
<evidence type="ECO:0000256" key="4">
    <source>
        <dbReference type="SAM" id="MobiDB-lite"/>
    </source>
</evidence>
<feature type="region of interest" description="Disordered" evidence="4">
    <location>
        <begin position="1928"/>
        <end position="2180"/>
    </location>
</feature>
<evidence type="ECO:0000256" key="2">
    <source>
        <dbReference type="ARBA" id="ARBA00023043"/>
    </source>
</evidence>
<feature type="repeat" description="ANK" evidence="3">
    <location>
        <begin position="129"/>
        <end position="161"/>
    </location>
</feature>
<dbReference type="PANTHER" id="PTHR24198">
    <property type="entry name" value="ANKYRIN REPEAT AND PROTEIN KINASE DOMAIN-CONTAINING PROTEIN"/>
    <property type="match status" value="1"/>
</dbReference>
<feature type="region of interest" description="Disordered" evidence="4">
    <location>
        <begin position="2290"/>
        <end position="2630"/>
    </location>
</feature>
<feature type="region of interest" description="Disordered" evidence="4">
    <location>
        <begin position="1532"/>
        <end position="1554"/>
    </location>
</feature>
<dbReference type="InterPro" id="IPR011029">
    <property type="entry name" value="DEATH-like_dom_sf"/>
</dbReference>
<evidence type="ECO:0000313" key="5">
    <source>
        <dbReference type="EMBL" id="CAD5122495.1"/>
    </source>
</evidence>
<dbReference type="SUPFAM" id="SSF48403">
    <property type="entry name" value="Ankyrin repeat"/>
    <property type="match status" value="1"/>
</dbReference>
<feature type="compositionally biased region" description="Basic and acidic residues" evidence="4">
    <location>
        <begin position="3182"/>
        <end position="3191"/>
    </location>
</feature>
<dbReference type="Pfam" id="PF13857">
    <property type="entry name" value="Ank_5"/>
    <property type="match status" value="1"/>
</dbReference>
<feature type="compositionally biased region" description="Basic and acidic residues" evidence="4">
    <location>
        <begin position="2753"/>
        <end position="2767"/>
    </location>
</feature>
<feature type="compositionally biased region" description="Acidic residues" evidence="4">
    <location>
        <begin position="2359"/>
        <end position="2369"/>
    </location>
</feature>
<feature type="region of interest" description="Disordered" evidence="4">
    <location>
        <begin position="3155"/>
        <end position="3191"/>
    </location>
</feature>
<feature type="compositionally biased region" description="Pro residues" evidence="4">
    <location>
        <begin position="2397"/>
        <end position="2410"/>
    </location>
</feature>
<feature type="region of interest" description="Disordered" evidence="4">
    <location>
        <begin position="2198"/>
        <end position="2253"/>
    </location>
</feature>
<feature type="compositionally biased region" description="Polar residues" evidence="4">
    <location>
        <begin position="1745"/>
        <end position="1765"/>
    </location>
</feature>
<feature type="region of interest" description="Disordered" evidence="4">
    <location>
        <begin position="463"/>
        <end position="549"/>
    </location>
</feature>
<feature type="compositionally biased region" description="Polar residues" evidence="4">
    <location>
        <begin position="1952"/>
        <end position="1963"/>
    </location>
</feature>
<dbReference type="Gene3D" id="1.25.40.20">
    <property type="entry name" value="Ankyrin repeat-containing domain"/>
    <property type="match status" value="3"/>
</dbReference>
<organism evidence="5 6">
    <name type="scientific">Dimorphilus gyrociliatus</name>
    <dbReference type="NCBI Taxonomy" id="2664684"/>
    <lineage>
        <taxon>Eukaryota</taxon>
        <taxon>Metazoa</taxon>
        <taxon>Spiralia</taxon>
        <taxon>Lophotrochozoa</taxon>
        <taxon>Annelida</taxon>
        <taxon>Polychaeta</taxon>
        <taxon>Polychaeta incertae sedis</taxon>
        <taxon>Dinophilidae</taxon>
        <taxon>Dimorphilus</taxon>
    </lineage>
</organism>
<feature type="compositionally biased region" description="Basic and acidic residues" evidence="4">
    <location>
        <begin position="2061"/>
        <end position="2086"/>
    </location>
</feature>
<feature type="compositionally biased region" description="Basic and acidic residues" evidence="4">
    <location>
        <begin position="1051"/>
        <end position="1063"/>
    </location>
</feature>
<feature type="region of interest" description="Disordered" evidence="4">
    <location>
        <begin position="2779"/>
        <end position="2841"/>
    </location>
</feature>
<dbReference type="SMART" id="SM00248">
    <property type="entry name" value="ANK"/>
    <property type="match status" value="8"/>
</dbReference>
<keyword evidence="2 3" id="KW-0040">ANK repeat</keyword>
<feature type="region of interest" description="Disordered" evidence="4">
    <location>
        <begin position="941"/>
        <end position="970"/>
    </location>
</feature>
<feature type="compositionally biased region" description="Polar residues" evidence="4">
    <location>
        <begin position="495"/>
        <end position="512"/>
    </location>
</feature>
<feature type="region of interest" description="Disordered" evidence="4">
    <location>
        <begin position="1828"/>
        <end position="1848"/>
    </location>
</feature>
<dbReference type="PANTHER" id="PTHR24198:SF165">
    <property type="entry name" value="ANKYRIN REPEAT-CONTAINING PROTEIN-RELATED"/>
    <property type="match status" value="1"/>
</dbReference>